<evidence type="ECO:0000256" key="1">
    <source>
        <dbReference type="SAM" id="MobiDB-lite"/>
    </source>
</evidence>
<comment type="caution">
    <text evidence="2">The sequence shown here is derived from an EMBL/GenBank/DDBJ whole genome shotgun (WGS) entry which is preliminary data.</text>
</comment>
<evidence type="ECO:0000313" key="3">
    <source>
        <dbReference type="Proteomes" id="UP000688947"/>
    </source>
</evidence>
<proteinExistence type="predicted"/>
<gene>
    <name evidence="2" type="ORF">JG687_00009975</name>
</gene>
<accession>A0A8T1U8I0</accession>
<dbReference type="PANTHER" id="PTHR40866:SF1">
    <property type="entry name" value="BED-TYPE DOMAIN-CONTAINING PROTEIN"/>
    <property type="match status" value="1"/>
</dbReference>
<protein>
    <submittedName>
        <fullName evidence="2">Uncharacterized protein</fullName>
    </submittedName>
</protein>
<organism evidence="2 3">
    <name type="scientific">Phytophthora cactorum</name>
    <dbReference type="NCBI Taxonomy" id="29920"/>
    <lineage>
        <taxon>Eukaryota</taxon>
        <taxon>Sar</taxon>
        <taxon>Stramenopiles</taxon>
        <taxon>Oomycota</taxon>
        <taxon>Peronosporomycetes</taxon>
        <taxon>Peronosporales</taxon>
        <taxon>Peronosporaceae</taxon>
        <taxon>Phytophthora</taxon>
    </lineage>
</organism>
<dbReference type="EMBL" id="JAENGZ010000543">
    <property type="protein sequence ID" value="KAG6957444.1"/>
    <property type="molecule type" value="Genomic_DNA"/>
</dbReference>
<feature type="region of interest" description="Disordered" evidence="1">
    <location>
        <begin position="60"/>
        <end position="82"/>
    </location>
</feature>
<reference evidence="2" key="1">
    <citation type="submission" date="2021-01" db="EMBL/GenBank/DDBJ databases">
        <title>Phytophthora aleatoria, a newly-described species from Pinus radiata is distinct from Phytophthora cactorum isolates based on comparative genomics.</title>
        <authorList>
            <person name="Mcdougal R."/>
            <person name="Panda P."/>
            <person name="Williams N."/>
            <person name="Studholme D.J."/>
        </authorList>
    </citation>
    <scope>NUCLEOTIDE SEQUENCE</scope>
    <source>
        <strain evidence="2">NZFS 3830</strain>
    </source>
</reference>
<evidence type="ECO:0000313" key="2">
    <source>
        <dbReference type="EMBL" id="KAG6957444.1"/>
    </source>
</evidence>
<dbReference type="PANTHER" id="PTHR40866">
    <property type="entry name" value="BED-TYPE DOMAIN-CONTAINING PROTEIN"/>
    <property type="match status" value="1"/>
</dbReference>
<dbReference type="AlphaFoldDB" id="A0A8T1U8I0"/>
<sequence length="82" mass="9224">MVVAVEDFLPRPRTHRQIVHLVNKLEALDSVCVKLQSEHRSLGDARLLFDAAMAKYPTPPHHLDATANPNIAMPRGLKTQFQ</sequence>
<dbReference type="OrthoDB" id="10314941at2759"/>
<dbReference type="Proteomes" id="UP000688947">
    <property type="component" value="Unassembled WGS sequence"/>
</dbReference>
<name>A0A8T1U8I0_9STRA</name>